<dbReference type="EMBL" id="LT882676">
    <property type="protein sequence ID" value="SMY18629.1"/>
    <property type="molecule type" value="Genomic_DNA"/>
</dbReference>
<feature type="compositionally biased region" description="Basic and acidic residues" evidence="7">
    <location>
        <begin position="1253"/>
        <end position="1277"/>
    </location>
</feature>
<dbReference type="SUPFAM" id="SSF56112">
    <property type="entry name" value="Protein kinase-like (PK-like)"/>
    <property type="match status" value="2"/>
</dbReference>
<feature type="domain" description="Protein kinase" evidence="8">
    <location>
        <begin position="749"/>
        <end position="1076"/>
    </location>
</feature>
<evidence type="ECO:0000256" key="5">
    <source>
        <dbReference type="ARBA" id="ARBA00022840"/>
    </source>
</evidence>
<keyword evidence="6" id="KW-0175">Coiled coil</keyword>
<feature type="compositionally biased region" description="Acidic residues" evidence="7">
    <location>
        <begin position="1228"/>
        <end position="1243"/>
    </location>
</feature>
<feature type="compositionally biased region" description="Low complexity" evidence="7">
    <location>
        <begin position="1302"/>
        <end position="1311"/>
    </location>
</feature>
<evidence type="ECO:0000313" key="10">
    <source>
        <dbReference type="Proteomes" id="UP000215453"/>
    </source>
</evidence>
<evidence type="ECO:0000256" key="3">
    <source>
        <dbReference type="ARBA" id="ARBA00022741"/>
    </source>
</evidence>
<keyword evidence="3" id="KW-0547">Nucleotide-binding</keyword>
<dbReference type="PROSITE" id="PS50011">
    <property type="entry name" value="PROTEIN_KINASE_DOM"/>
    <property type="match status" value="2"/>
</dbReference>
<proteinExistence type="predicted"/>
<reference evidence="9 10" key="1">
    <citation type="submission" date="2016-10" db="EMBL/GenBank/DDBJ databases">
        <authorList>
            <person name="Varghese N."/>
        </authorList>
    </citation>
    <scope>NUCLEOTIDE SEQUENCE [LARGE SCALE GENOMIC DNA]</scope>
</reference>
<keyword evidence="5" id="KW-0067">ATP-binding</keyword>
<feature type="compositionally biased region" description="Pro residues" evidence="7">
    <location>
        <begin position="1187"/>
        <end position="1211"/>
    </location>
</feature>
<evidence type="ECO:0000256" key="6">
    <source>
        <dbReference type="SAM" id="Coils"/>
    </source>
</evidence>
<dbReference type="InterPro" id="IPR050660">
    <property type="entry name" value="NEK_Ser/Thr_kinase"/>
</dbReference>
<dbReference type="Pfam" id="PF00069">
    <property type="entry name" value="Pkinase"/>
    <property type="match status" value="2"/>
</dbReference>
<gene>
    <name evidence="9" type="ORF">ZT1A5_G64</name>
</gene>
<feature type="domain" description="Protein kinase" evidence="8">
    <location>
        <begin position="1510"/>
        <end position="1820"/>
    </location>
</feature>
<evidence type="ECO:0000256" key="1">
    <source>
        <dbReference type="ARBA" id="ARBA00012513"/>
    </source>
</evidence>
<evidence type="ECO:0000256" key="4">
    <source>
        <dbReference type="ARBA" id="ARBA00022777"/>
    </source>
</evidence>
<evidence type="ECO:0000259" key="8">
    <source>
        <dbReference type="PROSITE" id="PS50011"/>
    </source>
</evidence>
<feature type="region of interest" description="Disordered" evidence="7">
    <location>
        <begin position="718"/>
        <end position="743"/>
    </location>
</feature>
<evidence type="ECO:0000256" key="7">
    <source>
        <dbReference type="SAM" id="MobiDB-lite"/>
    </source>
</evidence>
<dbReference type="SMART" id="SM00220">
    <property type="entry name" value="S_TKc"/>
    <property type="match status" value="1"/>
</dbReference>
<dbReference type="PANTHER" id="PTHR43671">
    <property type="entry name" value="SERINE/THREONINE-PROTEIN KINASE NEK"/>
    <property type="match status" value="1"/>
</dbReference>
<name>A0A1Y6L4Y6_ZYMTR</name>
<feature type="region of interest" description="Disordered" evidence="7">
    <location>
        <begin position="1"/>
        <end position="162"/>
    </location>
</feature>
<dbReference type="GO" id="GO:0004674">
    <property type="term" value="F:protein serine/threonine kinase activity"/>
    <property type="evidence" value="ECO:0007669"/>
    <property type="project" value="UniProtKB-EC"/>
</dbReference>
<dbReference type="InterPro" id="IPR000719">
    <property type="entry name" value="Prot_kinase_dom"/>
</dbReference>
<dbReference type="InterPro" id="IPR011009">
    <property type="entry name" value="Kinase-like_dom_sf"/>
</dbReference>
<feature type="region of interest" description="Disordered" evidence="7">
    <location>
        <begin position="1150"/>
        <end position="1216"/>
    </location>
</feature>
<keyword evidence="2" id="KW-0808">Transferase</keyword>
<dbReference type="Gene3D" id="1.10.510.10">
    <property type="entry name" value="Transferase(Phosphotransferase) domain 1"/>
    <property type="match status" value="2"/>
</dbReference>
<feature type="coiled-coil region" evidence="6">
    <location>
        <begin position="454"/>
        <end position="481"/>
    </location>
</feature>
<feature type="compositionally biased region" description="Polar residues" evidence="7">
    <location>
        <begin position="1339"/>
        <end position="1348"/>
    </location>
</feature>
<feature type="compositionally biased region" description="Basic and acidic residues" evidence="7">
    <location>
        <begin position="133"/>
        <end position="154"/>
    </location>
</feature>
<dbReference type="PROSITE" id="PS00108">
    <property type="entry name" value="PROTEIN_KINASE_ST"/>
    <property type="match status" value="1"/>
</dbReference>
<protein>
    <recommendedName>
        <fullName evidence="1">non-specific serine/threonine protein kinase</fullName>
        <ecNumber evidence="1">2.7.11.1</ecNumber>
    </recommendedName>
</protein>
<organism evidence="9 10">
    <name type="scientific">Zymoseptoria tritici ST99CH_1A5</name>
    <dbReference type="NCBI Taxonomy" id="1276529"/>
    <lineage>
        <taxon>Eukaryota</taxon>
        <taxon>Fungi</taxon>
        <taxon>Dikarya</taxon>
        <taxon>Ascomycota</taxon>
        <taxon>Pezizomycotina</taxon>
        <taxon>Dothideomycetes</taxon>
        <taxon>Dothideomycetidae</taxon>
        <taxon>Mycosphaerellales</taxon>
        <taxon>Mycosphaerellaceae</taxon>
        <taxon>Zymoseptoria</taxon>
    </lineage>
</organism>
<keyword evidence="4" id="KW-0418">Kinase</keyword>
<evidence type="ECO:0000256" key="2">
    <source>
        <dbReference type="ARBA" id="ARBA00022679"/>
    </source>
</evidence>
<evidence type="ECO:0000313" key="9">
    <source>
        <dbReference type="EMBL" id="SMY18629.1"/>
    </source>
</evidence>
<dbReference type="PANTHER" id="PTHR43671:SF13">
    <property type="entry name" value="SERINE_THREONINE-PROTEIN KINASE NEK2"/>
    <property type="match status" value="1"/>
</dbReference>
<dbReference type="EC" id="2.7.11.1" evidence="1"/>
<feature type="compositionally biased region" description="Basic and acidic residues" evidence="7">
    <location>
        <begin position="1286"/>
        <end position="1299"/>
    </location>
</feature>
<accession>A0A1Y6L4Y6</accession>
<dbReference type="InterPro" id="IPR008271">
    <property type="entry name" value="Ser/Thr_kinase_AS"/>
</dbReference>
<dbReference type="Proteomes" id="UP000215453">
    <property type="component" value="Chromosome 1"/>
</dbReference>
<dbReference type="GO" id="GO:0005524">
    <property type="term" value="F:ATP binding"/>
    <property type="evidence" value="ECO:0007669"/>
    <property type="project" value="UniProtKB-KW"/>
</dbReference>
<feature type="compositionally biased region" description="Low complexity" evidence="7">
    <location>
        <begin position="32"/>
        <end position="50"/>
    </location>
</feature>
<feature type="region of interest" description="Disordered" evidence="7">
    <location>
        <begin position="1252"/>
        <end position="1348"/>
    </location>
</feature>
<sequence length="1860" mass="207255">MADKRRRGVSDDPDAPLKAQRKKRREDKAAAKARLANAANQNNESAEQSARSQAGQPVLDAVDQPSESGAAQAEPVAPPPAPTGGFTAINATGGGPQMFHFQGNLNRDPPGNNTAETGHYVPEGAQGIAQYGDRAEDGGEPSEPEKAEASDFEHNAGTVNDRFGNKMNNPLFANFIKTDILPKRTHRHFEEYLKTIPLDDQLEDSIWYVKQMMQDRGVGKNWEYTLPIAFYHDDQNERFDTPWVIEGREEPNDSDATRFSWLVTAKALYRIASKPDTDLDIQQAHEFAAIYAEAGRLTRGGDMLVCPNVDWTREPVDFPALLQDSRNLLQQHVKAAWRKAFATAKEELGVKAEVELQASYKQMRLEKELDGLKWETPDKYLWEVRWRNARKLFESRGPAEADQLMFDSSLQRMWNDSQRSARYHSPPVMRPETSCSQYCSDLLTFHLECQRSCMEAYEAAIATAQAEVDEEEQDAIEASEAVDVEQADSKIRNGPSPAKALADLQEQHARLMVDVEHAGWGWYPEDEGLLRGSFNDLWHRHNYCLQRHGIDFERVLHLWNSMRGFNKPAFPPEWREGISAEDYVTNAIVPAVHNACLAQWDAEIIELRKSIEQGTDDQATRYETAKGEMERFVASLNIKAYGPGLLFFHLDWKAAMDVFAPDTISTDLKLRFQDIFEQAKRIYTEQDIHLKPHQIQDQQSEQDFLFELADVIDEQIKEQAENDEPEPDKPTRAKQLGFGGERSGQAGSWRFLGTAGQGAFGHAGVWGRTDALGTVVEKIVLKETYSAAAKGLSWDASWMWDGEPGTTPFEFSIIEKLGRLPDARSIVRVRAFAIHDTLKMYRIYMEYCPHGTLNQLLVQHRAVKTGNLDADGMLVESNIPARALWAIFEALIAAIHLLHVGPLPGTHTGAFDAREVLHRDLKPENGTLPIDPMDAVALTTLVFLGAPNETGAWPGLPSIKLGDFGLSVSMDHDQAQVKGVGTIGFKAPETLVGSRARITTKSDVWVLGRIMVTLMNLDDTRTILDHGLDDIPEIPSFNPGVEEYYPPALSAMVRHCLARLPDDRPSTGELWKQVQLQVATGKGLMGKAMRNLDEVPGEMLLFQPEKYLSLAAQGNKAKDVRNSNYVHPRMNTGFSSSIAEAARYLDMLPTGASRQSRRKAGAPPQFTARDDIQKLRPARKVRRAPAVPQPVPVAPQPAPVAPQPASQPAPQPAQVVPQPVAGVQEQGNEGDVDGDVDGGEDDDDIAIQTGAAEEGREGNVESHQPDEVQNRLEERRAGQPAAVGDNRVDEDRERTDAEHGSAAPADIAAQAKQGKRKDRSSEGTPNDDAPSPTKRIRSGSKSSGELNDSNEINQQAADQTPEQVQLTAHLADHRRQFESLGPRPNILGWYTDLIRLAREALKVTGDDLDFGPMTGTCAEYCAMLSNELYNIRRTADPKIYDAWDVESANLRDKSALKELQKRFDIMDSRVRAGKWPYGPDDPQARQDDQYFASAIGFDAVRAGQQPEEKWRQVSCVGAGAQATANLWECEDGAGNVVKRTVIKESRGDGWNNEVNWEGGFHNRFPKEAALTMYLGTLSDSFNIIKTFGYATYDTRRIFRIYMEWCPHGTLEVMVKKHSEKVGRLNEDGNLIEPEIPVRVVWSIFEGLITALCLMRHGANPLQNQNPNPRRLTHLDIKPANIFLSAPDEDFWKGIPVIKLGDFGVACDEVDAQKGLGTLPWQAPEQRGHTSDPYSPNLITTASDLWAVGRLIYCLMTLDEGDVLTEQNLDDEEEFPFMAEDIPDIYPDALIDLVESCLRNEAEKRPAVDELWTEIRKHTADPGQSVRGMPMNLRPSSADEMILFDSGEPKFDGVEVEAEDL</sequence>
<feature type="region of interest" description="Disordered" evidence="7">
    <location>
        <begin position="1224"/>
        <end position="1243"/>
    </location>
</feature>